<feature type="transmembrane region" description="Helical" evidence="1">
    <location>
        <begin position="21"/>
        <end position="40"/>
    </location>
</feature>
<keyword evidence="1" id="KW-0472">Membrane</keyword>
<dbReference type="RefSeq" id="WP_138833850.1">
    <property type="nucleotide sequence ID" value="NZ_VCNI01000001.1"/>
</dbReference>
<dbReference type="Proteomes" id="UP000751614">
    <property type="component" value="Unassembled WGS sequence"/>
</dbReference>
<organism evidence="2 3">
    <name type="scientific">Flagellimonas algicola</name>
    <dbReference type="NCBI Taxonomy" id="2583815"/>
    <lineage>
        <taxon>Bacteria</taxon>
        <taxon>Pseudomonadati</taxon>
        <taxon>Bacteroidota</taxon>
        <taxon>Flavobacteriia</taxon>
        <taxon>Flavobacteriales</taxon>
        <taxon>Flavobacteriaceae</taxon>
        <taxon>Flagellimonas</taxon>
    </lineage>
</organism>
<name>A0ABY2WQ91_9FLAO</name>
<proteinExistence type="predicted"/>
<protein>
    <recommendedName>
        <fullName evidence="4">DoxX-like protein</fullName>
    </recommendedName>
</protein>
<evidence type="ECO:0000256" key="1">
    <source>
        <dbReference type="SAM" id="Phobius"/>
    </source>
</evidence>
<feature type="transmembrane region" description="Helical" evidence="1">
    <location>
        <begin position="112"/>
        <end position="134"/>
    </location>
</feature>
<keyword evidence="1" id="KW-0812">Transmembrane</keyword>
<evidence type="ECO:0000313" key="3">
    <source>
        <dbReference type="Proteomes" id="UP000751614"/>
    </source>
</evidence>
<keyword evidence="1" id="KW-1133">Transmembrane helix</keyword>
<evidence type="ECO:0008006" key="4">
    <source>
        <dbReference type="Google" id="ProtNLM"/>
    </source>
</evidence>
<keyword evidence="3" id="KW-1185">Reference proteome</keyword>
<dbReference type="EMBL" id="VCNI01000001">
    <property type="protein sequence ID" value="TMU56915.1"/>
    <property type="molecule type" value="Genomic_DNA"/>
</dbReference>
<comment type="caution">
    <text evidence="2">The sequence shown here is derived from an EMBL/GenBank/DDBJ whole genome shotgun (WGS) entry which is preliminary data.</text>
</comment>
<feature type="transmembrane region" description="Helical" evidence="1">
    <location>
        <begin position="52"/>
        <end position="72"/>
    </location>
</feature>
<evidence type="ECO:0000313" key="2">
    <source>
        <dbReference type="EMBL" id="TMU56915.1"/>
    </source>
</evidence>
<sequence>MKSLTTTHDQEGIPYPPKWRIWLMRGLYFLTFIGLVFEAWEYLLFPPEPLDYITGVTFSFWAAYATLMGIGIRYPLKMLPLILLQLAYKSIWALTVYLPMKHAGTITPNAESFFWVCVTAVIIDTLVIPWGYLLKAFIKPFLKFRDYPV</sequence>
<reference evidence="2 3" key="1">
    <citation type="submission" date="2019-05" db="EMBL/GenBank/DDBJ databases">
        <title>Flagellimonas sp. AsT0115, sp. nov., isolated from a marine red algae, Asparagopsis taxiformis.</title>
        <authorList>
            <person name="Kim J."/>
            <person name="Jeong S.E."/>
            <person name="Jeon C.O."/>
        </authorList>
    </citation>
    <scope>NUCLEOTIDE SEQUENCE [LARGE SCALE GENOMIC DNA]</scope>
    <source>
        <strain evidence="2 3">AsT0115</strain>
    </source>
</reference>
<feature type="transmembrane region" description="Helical" evidence="1">
    <location>
        <begin position="79"/>
        <end position="100"/>
    </location>
</feature>
<accession>A0ABY2WQ91</accession>
<gene>
    <name evidence="2" type="ORF">FGG15_05045</name>
</gene>